<dbReference type="InterPro" id="IPR050534">
    <property type="entry name" value="Coronavir_polyprotein_1ab"/>
</dbReference>
<dbReference type="GO" id="GO:0003677">
    <property type="term" value="F:DNA binding"/>
    <property type="evidence" value="ECO:0007669"/>
    <property type="project" value="UniProtKB-UniRule"/>
</dbReference>
<dbReference type="InterPro" id="IPR006345">
    <property type="entry name" value="RecD2"/>
</dbReference>
<feature type="domain" description="ATP-dependent RecD2 DNA helicase SH3" evidence="6">
    <location>
        <begin position="596"/>
        <end position="665"/>
    </location>
</feature>
<comment type="catalytic activity">
    <reaction evidence="3">
        <text>ATP + H2O = ADP + phosphate + H(+)</text>
        <dbReference type="Rhea" id="RHEA:13065"/>
        <dbReference type="ChEBI" id="CHEBI:15377"/>
        <dbReference type="ChEBI" id="CHEBI:15378"/>
        <dbReference type="ChEBI" id="CHEBI:30616"/>
        <dbReference type="ChEBI" id="CHEBI:43474"/>
        <dbReference type="ChEBI" id="CHEBI:456216"/>
        <dbReference type="EC" id="5.6.2.3"/>
    </reaction>
</comment>
<keyword evidence="3 8" id="KW-0347">Helicase</keyword>
<dbReference type="Gene3D" id="1.10.10.2220">
    <property type="match status" value="1"/>
</dbReference>
<feature type="domain" description="ATP-dependent RecD2 DNA helicase-like helix-hairpin-helix" evidence="5">
    <location>
        <begin position="164"/>
        <end position="254"/>
    </location>
</feature>
<evidence type="ECO:0000313" key="8">
    <source>
        <dbReference type="EMBL" id="TPR45212.1"/>
    </source>
</evidence>
<dbReference type="GO" id="GO:0017116">
    <property type="term" value="F:single-stranded DNA helicase activity"/>
    <property type="evidence" value="ECO:0007669"/>
    <property type="project" value="TreeGrafter"/>
</dbReference>
<evidence type="ECO:0000313" key="9">
    <source>
        <dbReference type="Proteomes" id="UP000784700"/>
    </source>
</evidence>
<evidence type="ECO:0000259" key="7">
    <source>
        <dbReference type="Pfam" id="PF23139"/>
    </source>
</evidence>
<dbReference type="Pfam" id="PF13245">
    <property type="entry name" value="AAA_19"/>
    <property type="match status" value="1"/>
</dbReference>
<comment type="caution">
    <text evidence="8">The sequence shown here is derived from an EMBL/GenBank/DDBJ whole genome shotgun (WGS) entry which is preliminary data.</text>
</comment>
<dbReference type="GO" id="GO:0005524">
    <property type="term" value="F:ATP binding"/>
    <property type="evidence" value="ECO:0007669"/>
    <property type="project" value="UniProtKB-UniRule"/>
</dbReference>
<dbReference type="Proteomes" id="UP000784700">
    <property type="component" value="Unassembled WGS sequence"/>
</dbReference>
<dbReference type="PANTHER" id="PTHR43788:SF6">
    <property type="entry name" value="DNA HELICASE B"/>
    <property type="match status" value="1"/>
</dbReference>
<keyword evidence="3" id="KW-0238">DNA-binding</keyword>
<dbReference type="GO" id="GO:0016787">
    <property type="term" value="F:hydrolase activity"/>
    <property type="evidence" value="ECO:0007669"/>
    <property type="project" value="UniProtKB-KW"/>
</dbReference>
<dbReference type="Pfam" id="PF13538">
    <property type="entry name" value="UvrD_C_2"/>
    <property type="match status" value="1"/>
</dbReference>
<evidence type="ECO:0000259" key="5">
    <source>
        <dbReference type="Pfam" id="PF14490"/>
    </source>
</evidence>
<organism evidence="8 9">
    <name type="scientific">Apilactobacillus micheneri</name>
    <dbReference type="NCBI Taxonomy" id="1899430"/>
    <lineage>
        <taxon>Bacteria</taxon>
        <taxon>Bacillati</taxon>
        <taxon>Bacillota</taxon>
        <taxon>Bacilli</taxon>
        <taxon>Lactobacillales</taxon>
        <taxon>Lactobacillaceae</taxon>
        <taxon>Apilactobacillus</taxon>
    </lineage>
</organism>
<dbReference type="AlphaFoldDB" id="A0A9Q8MU55"/>
<feature type="binding site" evidence="3">
    <location>
        <begin position="373"/>
        <end position="377"/>
    </location>
    <ligand>
        <name>ATP</name>
        <dbReference type="ChEBI" id="CHEBI:30616"/>
    </ligand>
</feature>
<keyword evidence="3" id="KW-0378">Hydrolase</keyword>
<gene>
    <name evidence="3" type="primary">recD2</name>
    <name evidence="8" type="ORF">DY130_03185</name>
</gene>
<accession>A0A9Q8MU55</accession>
<evidence type="ECO:0000256" key="2">
    <source>
        <dbReference type="ARBA" id="ARBA00022840"/>
    </source>
</evidence>
<dbReference type="Pfam" id="PF18335">
    <property type="entry name" value="SH3_13"/>
    <property type="match status" value="1"/>
</dbReference>
<comment type="function">
    <text evidence="3">DNA-dependent ATPase and ATP-dependent 5'-3' DNA helicase. Has no activity on blunt DNA or DNA with 3'-overhangs, requires at least 10 bases of 5'-ssDNA for helicase activity.</text>
</comment>
<sequence>MSESISLFSDVNDNSDDDQLYVKGKVAATFFESKDSFYKVILVKIIDTNINDWHEDEIVVTGNFADVVEDNEYCFYGEVIEHPKYGKQFKALNYESNVPTSREGLISYLSGEDFSGIGKKTAKRVVDALGTNLIQEVLNDSNSLDKAGLNSNQKATITSAINKNNGMEQVIIGLNSYGFGSDLSSTIYNKYKNDTLEVINENPYRLVEDINGIGFKKADEIAAKIGMPSNDPARIRAGLISALQNLSIKNGDTYTFTGPIVDETLKLLNNGNTQLINGEDLSSQFIELARNQKIVGEDDRVYLKSLYDDEWNIAEHLNRIIKNSDSSNYSDENVNKKIRLVEQKLNIQYDDSQTAALKDAVNSKMFLLTGGPGTGKTTIIKGITYLYAYLNDYSLDLNSYKDKEFPILFAAPTGRAAKRMNEATGIPASTIHRLLGLNGHEGDNEEPTKDLDGGLLIVDEVSMVDTFLFQSLVRAIPNNMKVILVGDKDQLPSVGPGQVFNDLLKSDCINKMHLNTIYRQDSNSTIIPLAHSIQQGTLPDDFTDKKPDRSFIPCTPNQMSNVIEQIVTKAKLKGFTANDIQVLAPMYRGAAGVNKLNDVIQSIMNPKAEGIVEVDYRGIVYREGDKVLQLVNSPEDNVFNGDIGQIVEIIKDDAKSSNDKIKIAFDQSEVTYSRKDWLQITLAYCTTIHKAQGSEFKMVILPIVPQFSKMLKKNLLYTAITRSTDVLIMIGDYNSFLSCAKSESDNRNTSLKERIQKLLNSGIKPAANNKVESVEKNDHNKGSKDYHLTSSMIRDELVDPMIGMEGIKP</sequence>
<name>A0A9Q8MU55_9LACO</name>
<keyword evidence="3" id="KW-0413">Isomerase</keyword>
<dbReference type="HAMAP" id="MF_01488">
    <property type="entry name" value="RecD2"/>
    <property type="match status" value="1"/>
</dbReference>
<dbReference type="GO" id="GO:0006310">
    <property type="term" value="P:DNA recombination"/>
    <property type="evidence" value="ECO:0007669"/>
    <property type="project" value="InterPro"/>
</dbReference>
<dbReference type="SUPFAM" id="SSF52540">
    <property type="entry name" value="P-loop containing nucleoside triphosphate hydrolases"/>
    <property type="match status" value="2"/>
</dbReference>
<dbReference type="NCBIfam" id="TIGR01448">
    <property type="entry name" value="recD_rel"/>
    <property type="match status" value="1"/>
</dbReference>
<dbReference type="Gene3D" id="3.40.50.300">
    <property type="entry name" value="P-loop containing nucleotide triphosphate hydrolases"/>
    <property type="match status" value="2"/>
</dbReference>
<dbReference type="CDD" id="cd18809">
    <property type="entry name" value="SF1_C_RecD"/>
    <property type="match status" value="1"/>
</dbReference>
<dbReference type="GO" id="GO:0043139">
    <property type="term" value="F:5'-3' DNA helicase activity"/>
    <property type="evidence" value="ECO:0007669"/>
    <property type="project" value="UniProtKB-UniRule"/>
</dbReference>
<dbReference type="RefSeq" id="WP_140936193.1">
    <property type="nucleotide sequence ID" value="NZ_QUBF01000002.1"/>
</dbReference>
<dbReference type="EC" id="5.6.2.3" evidence="3"/>
<dbReference type="InterPro" id="IPR041451">
    <property type="entry name" value="RecD2_SH13"/>
</dbReference>
<reference evidence="8" key="1">
    <citation type="submission" date="2018-08" db="EMBL/GenBank/DDBJ databases">
        <title>Comparative genomics of wild bee and flower associated Lactobacillus reveals potential adaptation to the bee host.</title>
        <authorList>
            <person name="Vuong H.Q."/>
            <person name="Mcfrederick Q.S."/>
        </authorList>
    </citation>
    <scope>NUCLEOTIDE SEQUENCE</scope>
    <source>
        <strain evidence="8">HV_63</strain>
    </source>
</reference>
<dbReference type="CDD" id="cd17933">
    <property type="entry name" value="DEXSc_RecD-like"/>
    <property type="match status" value="1"/>
</dbReference>
<dbReference type="PANTHER" id="PTHR43788">
    <property type="entry name" value="DNA2/NAM7 HELICASE FAMILY MEMBER"/>
    <property type="match status" value="1"/>
</dbReference>
<keyword evidence="1 3" id="KW-0547">Nucleotide-binding</keyword>
<dbReference type="InterPro" id="IPR055446">
    <property type="entry name" value="RecD2_N_OB"/>
</dbReference>
<dbReference type="InterPro" id="IPR027785">
    <property type="entry name" value="UvrD-like_helicase_C"/>
</dbReference>
<protein>
    <recommendedName>
        <fullName evidence="3">ATP-dependent RecD2 DNA helicase</fullName>
        <ecNumber evidence="3">5.6.2.3</ecNumber>
    </recommendedName>
    <alternativeName>
        <fullName evidence="3">DNA 5'-3' helicase subunit RecD2</fullName>
    </alternativeName>
</protein>
<dbReference type="Pfam" id="PF23139">
    <property type="entry name" value="OB_YrrC"/>
    <property type="match status" value="1"/>
</dbReference>
<dbReference type="InterPro" id="IPR027417">
    <property type="entry name" value="P-loop_NTPase"/>
</dbReference>
<evidence type="ECO:0000259" key="4">
    <source>
        <dbReference type="Pfam" id="PF13538"/>
    </source>
</evidence>
<evidence type="ECO:0000256" key="1">
    <source>
        <dbReference type="ARBA" id="ARBA00022741"/>
    </source>
</evidence>
<dbReference type="Gene3D" id="2.30.30.940">
    <property type="match status" value="1"/>
</dbReference>
<feature type="domain" description="UvrD-like helicase C-terminal" evidence="4">
    <location>
        <begin position="682"/>
        <end position="729"/>
    </location>
</feature>
<keyword evidence="2 3" id="KW-0067">ATP-binding</keyword>
<dbReference type="GO" id="GO:0009338">
    <property type="term" value="C:exodeoxyribonuclease V complex"/>
    <property type="evidence" value="ECO:0007669"/>
    <property type="project" value="TreeGrafter"/>
</dbReference>
<proteinExistence type="inferred from homology"/>
<feature type="domain" description="ATP-dependent RecD2 DNA helicase OB-fold" evidence="7">
    <location>
        <begin position="21"/>
        <end position="99"/>
    </location>
</feature>
<dbReference type="Pfam" id="PF14490">
    <property type="entry name" value="HHH_RecD2"/>
    <property type="match status" value="1"/>
</dbReference>
<dbReference type="InterPro" id="IPR029493">
    <property type="entry name" value="RecD2-like_HHH"/>
</dbReference>
<evidence type="ECO:0000259" key="6">
    <source>
        <dbReference type="Pfam" id="PF18335"/>
    </source>
</evidence>
<dbReference type="EMBL" id="QUBG01000002">
    <property type="protein sequence ID" value="TPR45212.1"/>
    <property type="molecule type" value="Genomic_DNA"/>
</dbReference>
<comment type="similarity">
    <text evidence="3">Belongs to the RecD family. RecD2 subfamily.</text>
</comment>
<evidence type="ECO:0000256" key="3">
    <source>
        <dbReference type="HAMAP-Rule" id="MF_01488"/>
    </source>
</evidence>